<protein>
    <submittedName>
        <fullName evidence="1">Uncharacterized protein</fullName>
    </submittedName>
</protein>
<organism evidence="1 2">
    <name type="scientific">Pangasianodon gigas</name>
    <name type="common">Mekong giant catfish</name>
    <name type="synonym">Pangasius gigas</name>
    <dbReference type="NCBI Taxonomy" id="30993"/>
    <lineage>
        <taxon>Eukaryota</taxon>
        <taxon>Metazoa</taxon>
        <taxon>Chordata</taxon>
        <taxon>Craniata</taxon>
        <taxon>Vertebrata</taxon>
        <taxon>Euteleostomi</taxon>
        <taxon>Actinopterygii</taxon>
        <taxon>Neopterygii</taxon>
        <taxon>Teleostei</taxon>
        <taxon>Ostariophysi</taxon>
        <taxon>Siluriformes</taxon>
        <taxon>Pangasiidae</taxon>
        <taxon>Pangasianodon</taxon>
    </lineage>
</organism>
<keyword evidence="2" id="KW-1185">Reference proteome</keyword>
<name>A0ACC5WZ30_PANGG</name>
<sequence>MRNRPSHDLHYFISFTASANEAGANRNIRVILIVLFVFLGAFITLTLIQVVRRKACRPVIKAKAQQQETSESDGGSETTEKSDDGSADMEDGTCKTHCNTSLPLPSTEEGTTMLVTTKTVQTYNCRTQYTEDVTLGVWRTEMV</sequence>
<gene>
    <name evidence="1" type="ORF">PGIGA_G00036410</name>
</gene>
<evidence type="ECO:0000313" key="2">
    <source>
        <dbReference type="Proteomes" id="UP000829447"/>
    </source>
</evidence>
<dbReference type="Proteomes" id="UP000829447">
    <property type="component" value="Linkage Group LG12"/>
</dbReference>
<accession>A0ACC5WZ30</accession>
<reference evidence="1 2" key="1">
    <citation type="journal article" date="2022" name="bioRxiv">
        <title>An ancient truncated duplication of the anti-Mullerian hormone receptor type 2 gene is a potential conserved master sex determinant in the Pangasiidae catfish family.</title>
        <authorList>
            <person name="Wen M."/>
            <person name="Pan Q."/>
            <person name="Jouanno E."/>
            <person name="Montfort J."/>
            <person name="Zahm M."/>
            <person name="Cabau C."/>
            <person name="Klopp C."/>
            <person name="Iampietro C."/>
            <person name="Roques C."/>
            <person name="Bouchez O."/>
            <person name="Castinel A."/>
            <person name="Donnadieu C."/>
            <person name="Parrinello H."/>
            <person name="Poncet C."/>
            <person name="Belmonte E."/>
            <person name="Gautier V."/>
            <person name="Avarre J.-C."/>
            <person name="Dugue R."/>
            <person name="Gustiano R."/>
            <person name="Ha T.T.T."/>
            <person name="Campet M."/>
            <person name="Sriphairoj K."/>
            <person name="Ribolli J."/>
            <person name="de Almeida F.L."/>
            <person name="Desvignes T."/>
            <person name="Postlethwait J.H."/>
            <person name="Bucao C.F."/>
            <person name="Robinson-Rechavi M."/>
            <person name="Bobe J."/>
            <person name="Herpin A."/>
            <person name="Guiguen Y."/>
        </authorList>
    </citation>
    <scope>NUCLEOTIDE SEQUENCE [LARGE SCALE GENOMIC DNA]</scope>
    <source>
        <strain evidence="1">YG-Dec2019</strain>
    </source>
</reference>
<comment type="caution">
    <text evidence="1">The sequence shown here is derived from an EMBL/GenBank/DDBJ whole genome shotgun (WGS) entry which is preliminary data.</text>
</comment>
<evidence type="ECO:0000313" key="1">
    <source>
        <dbReference type="EMBL" id="MCI4384247.1"/>
    </source>
</evidence>
<dbReference type="EMBL" id="CM040465">
    <property type="protein sequence ID" value="MCI4384247.1"/>
    <property type="molecule type" value="Genomic_DNA"/>
</dbReference>
<proteinExistence type="predicted"/>